<keyword evidence="6 8" id="KW-1133">Transmembrane helix</keyword>
<dbReference type="PROSITE" id="PS50850">
    <property type="entry name" value="MFS"/>
    <property type="match status" value="1"/>
</dbReference>
<dbReference type="PRINTS" id="PR01036">
    <property type="entry name" value="TCRTETB"/>
</dbReference>
<feature type="transmembrane region" description="Helical" evidence="8">
    <location>
        <begin position="229"/>
        <end position="248"/>
    </location>
</feature>
<keyword evidence="5 8" id="KW-0812">Transmembrane</keyword>
<dbReference type="InterPro" id="IPR004638">
    <property type="entry name" value="EmrB-like"/>
</dbReference>
<dbReference type="GO" id="GO:0022857">
    <property type="term" value="F:transmembrane transporter activity"/>
    <property type="evidence" value="ECO:0007669"/>
    <property type="project" value="InterPro"/>
</dbReference>
<feature type="transmembrane region" description="Helical" evidence="8">
    <location>
        <begin position="136"/>
        <end position="159"/>
    </location>
</feature>
<dbReference type="NCBIfam" id="TIGR00711">
    <property type="entry name" value="efflux_EmrB"/>
    <property type="match status" value="1"/>
</dbReference>
<evidence type="ECO:0000313" key="10">
    <source>
        <dbReference type="EMBL" id="MVT08763.1"/>
    </source>
</evidence>
<proteinExistence type="inferred from homology"/>
<feature type="transmembrane region" description="Helical" evidence="8">
    <location>
        <begin position="199"/>
        <end position="217"/>
    </location>
</feature>
<dbReference type="PANTHER" id="PTHR42718:SF9">
    <property type="entry name" value="MAJOR FACILITATOR SUPERFAMILY MULTIDRUG TRANSPORTER MFSC"/>
    <property type="match status" value="1"/>
</dbReference>
<feature type="transmembrane region" description="Helical" evidence="8">
    <location>
        <begin position="79"/>
        <end position="98"/>
    </location>
</feature>
<dbReference type="Gene3D" id="1.20.1720.10">
    <property type="entry name" value="Multidrug resistance protein D"/>
    <property type="match status" value="1"/>
</dbReference>
<dbReference type="CDD" id="cd17503">
    <property type="entry name" value="MFS_LmrB_MDR_like"/>
    <property type="match status" value="1"/>
</dbReference>
<evidence type="ECO:0000256" key="4">
    <source>
        <dbReference type="ARBA" id="ARBA00022475"/>
    </source>
</evidence>
<evidence type="ECO:0000256" key="8">
    <source>
        <dbReference type="SAM" id="Phobius"/>
    </source>
</evidence>
<dbReference type="Pfam" id="PF07690">
    <property type="entry name" value="MFS_1"/>
    <property type="match status" value="1"/>
</dbReference>
<feature type="transmembrane region" description="Helical" evidence="8">
    <location>
        <begin position="333"/>
        <end position="354"/>
    </location>
</feature>
<evidence type="ECO:0000256" key="2">
    <source>
        <dbReference type="ARBA" id="ARBA00008537"/>
    </source>
</evidence>
<evidence type="ECO:0000256" key="1">
    <source>
        <dbReference type="ARBA" id="ARBA00004651"/>
    </source>
</evidence>
<feature type="transmembrane region" description="Helical" evidence="8">
    <location>
        <begin position="104"/>
        <end position="129"/>
    </location>
</feature>
<dbReference type="InterPro" id="IPR020846">
    <property type="entry name" value="MFS_dom"/>
</dbReference>
<keyword evidence="4" id="KW-1003">Cell membrane</keyword>
<evidence type="ECO:0000259" key="9">
    <source>
        <dbReference type="PROSITE" id="PS50850"/>
    </source>
</evidence>
<feature type="transmembrane region" description="Helical" evidence="8">
    <location>
        <begin position="405"/>
        <end position="429"/>
    </location>
</feature>
<keyword evidence="7 8" id="KW-0472">Membrane</keyword>
<feature type="transmembrane region" description="Helical" evidence="8">
    <location>
        <begin position="360"/>
        <end position="384"/>
    </location>
</feature>
<evidence type="ECO:0000256" key="6">
    <source>
        <dbReference type="ARBA" id="ARBA00022989"/>
    </source>
</evidence>
<gene>
    <name evidence="10" type="ORF">GO493_10855</name>
</gene>
<evidence type="ECO:0000313" key="11">
    <source>
        <dbReference type="Proteomes" id="UP000461730"/>
    </source>
</evidence>
<reference evidence="10 11" key="1">
    <citation type="submission" date="2019-12" db="EMBL/GenBank/DDBJ databases">
        <title>Chitinophaga sp. strain ysch24 (GDMCC 1.1355), whole genome shotgun sequence.</title>
        <authorList>
            <person name="Zhang X."/>
        </authorList>
    </citation>
    <scope>NUCLEOTIDE SEQUENCE [LARGE SCALE GENOMIC DNA]</scope>
    <source>
        <strain evidence="11">ysch24</strain>
    </source>
</reference>
<name>A0A7K1U325_9BACT</name>
<evidence type="ECO:0000256" key="5">
    <source>
        <dbReference type="ARBA" id="ARBA00022692"/>
    </source>
</evidence>
<feature type="transmembrane region" description="Helical" evidence="8">
    <location>
        <begin position="269"/>
        <end position="292"/>
    </location>
</feature>
<feature type="domain" description="Major facilitator superfamily (MFS) profile" evidence="9">
    <location>
        <begin position="13"/>
        <end position="508"/>
    </location>
</feature>
<evidence type="ECO:0000256" key="3">
    <source>
        <dbReference type="ARBA" id="ARBA00022448"/>
    </source>
</evidence>
<dbReference type="InterPro" id="IPR036259">
    <property type="entry name" value="MFS_trans_sf"/>
</dbReference>
<dbReference type="EMBL" id="WRXN01000004">
    <property type="protein sequence ID" value="MVT08763.1"/>
    <property type="molecule type" value="Genomic_DNA"/>
</dbReference>
<feature type="transmembrane region" description="Helical" evidence="8">
    <location>
        <begin position="165"/>
        <end position="187"/>
    </location>
</feature>
<accession>A0A7K1U325</accession>
<dbReference type="AlphaFoldDB" id="A0A7K1U325"/>
<sequence>MEGKNTNSKKWILVITAMACSLMELIDTTIVNVSLREISGNIGASVAEIGWVSTAYGIGNVIVIPLSAMLATLFGRKRYYAVSVLVFTIASLMCGISSGLSELILWRFIQGVAGGGLLATSMSIVLGAFPPEEAKTAMLIFVLGVLLGPIFGPVLGGFITDTLSWHWIFFVNVPIGIVCTWLAWTSVSDLEDAKRPPKIDWAGILFVAIALGCLQFVLEEGPLHDWFDSRKICFFFTVSMLGFVAFIWRELTTDYPAVDLKLYKNFNLSMGNIIGLLYGIIANSTLFIFPLLAQQSLGWTATKTGAFMISGGIAGALTMIIGKKLFPDANPKILITSGLILIVVSLIPMGYISPDANETHFFWLFIIRNAGASLLAPNMMSLSVGTLRGKELAQASALSTMTRQLGGALGIAIISIYTTINSATVRYPLVENVTEYNWMVQERLVYLEQSFADAGMSSDGAQLAAHQMLENTVAGQQIFVTYINGFLGMAFLFIFCIPVIFLIKTPKKDKENVAADAH</sequence>
<dbReference type="Gene3D" id="1.20.1250.20">
    <property type="entry name" value="MFS general substrate transporter like domains"/>
    <property type="match status" value="1"/>
</dbReference>
<dbReference type="GO" id="GO:0005886">
    <property type="term" value="C:plasma membrane"/>
    <property type="evidence" value="ECO:0007669"/>
    <property type="project" value="UniProtKB-SubCell"/>
</dbReference>
<dbReference type="SUPFAM" id="SSF103473">
    <property type="entry name" value="MFS general substrate transporter"/>
    <property type="match status" value="1"/>
</dbReference>
<dbReference type="Proteomes" id="UP000461730">
    <property type="component" value="Unassembled WGS sequence"/>
</dbReference>
<organism evidence="10 11">
    <name type="scientific">Chitinophaga tropicalis</name>
    <dbReference type="NCBI Taxonomy" id="2683588"/>
    <lineage>
        <taxon>Bacteria</taxon>
        <taxon>Pseudomonadati</taxon>
        <taxon>Bacteroidota</taxon>
        <taxon>Chitinophagia</taxon>
        <taxon>Chitinophagales</taxon>
        <taxon>Chitinophagaceae</taxon>
        <taxon>Chitinophaga</taxon>
    </lineage>
</organism>
<dbReference type="PANTHER" id="PTHR42718">
    <property type="entry name" value="MAJOR FACILITATOR SUPERFAMILY MULTIDRUG TRANSPORTER MFSC"/>
    <property type="match status" value="1"/>
</dbReference>
<comment type="caution">
    <text evidence="10">The sequence shown here is derived from an EMBL/GenBank/DDBJ whole genome shotgun (WGS) entry which is preliminary data.</text>
</comment>
<feature type="transmembrane region" description="Helical" evidence="8">
    <location>
        <begin position="12"/>
        <end position="35"/>
    </location>
</feature>
<protein>
    <submittedName>
        <fullName evidence="10">DHA2 family efflux MFS transporter permease subunit</fullName>
    </submittedName>
</protein>
<comment type="subcellular location">
    <subcellularLocation>
        <location evidence="1">Cell membrane</location>
        <topology evidence="1">Multi-pass membrane protein</topology>
    </subcellularLocation>
</comment>
<dbReference type="RefSeq" id="WP_157306189.1">
    <property type="nucleotide sequence ID" value="NZ_WRXN01000004.1"/>
</dbReference>
<feature type="transmembrane region" description="Helical" evidence="8">
    <location>
        <begin position="55"/>
        <end position="74"/>
    </location>
</feature>
<comment type="similarity">
    <text evidence="2">Belongs to the major facilitator superfamily. EmrB family.</text>
</comment>
<feature type="transmembrane region" description="Helical" evidence="8">
    <location>
        <begin position="478"/>
        <end position="503"/>
    </location>
</feature>
<keyword evidence="11" id="KW-1185">Reference proteome</keyword>
<keyword evidence="3" id="KW-0813">Transport</keyword>
<dbReference type="InterPro" id="IPR011701">
    <property type="entry name" value="MFS"/>
</dbReference>
<feature type="transmembrane region" description="Helical" evidence="8">
    <location>
        <begin position="304"/>
        <end position="321"/>
    </location>
</feature>
<evidence type="ECO:0000256" key="7">
    <source>
        <dbReference type="ARBA" id="ARBA00023136"/>
    </source>
</evidence>